<accession>A0ABS5SBB1</accession>
<dbReference type="Pfam" id="PF09837">
    <property type="entry name" value="DUF2064"/>
    <property type="match status" value="1"/>
</dbReference>
<dbReference type="InterPro" id="IPR018641">
    <property type="entry name" value="Trfase_1_rSAM/seldom-assoc"/>
</dbReference>
<dbReference type="SUPFAM" id="SSF53448">
    <property type="entry name" value="Nucleotide-diphospho-sugar transferases"/>
    <property type="match status" value="1"/>
</dbReference>
<organism evidence="1 2">
    <name type="scientific">Geomobilimonas luticola</name>
    <dbReference type="NCBI Taxonomy" id="1114878"/>
    <lineage>
        <taxon>Bacteria</taxon>
        <taxon>Pseudomonadati</taxon>
        <taxon>Thermodesulfobacteriota</taxon>
        <taxon>Desulfuromonadia</taxon>
        <taxon>Geobacterales</taxon>
        <taxon>Geobacteraceae</taxon>
        <taxon>Geomobilimonas</taxon>
    </lineage>
</organism>
<dbReference type="InterPro" id="IPR029044">
    <property type="entry name" value="Nucleotide-diphossugar_trans"/>
</dbReference>
<dbReference type="PANTHER" id="PTHR36529">
    <property type="entry name" value="SLL1095 PROTEIN"/>
    <property type="match status" value="1"/>
</dbReference>
<dbReference type="Proteomes" id="UP000756860">
    <property type="component" value="Unassembled WGS sequence"/>
</dbReference>
<dbReference type="Gene3D" id="3.90.550.10">
    <property type="entry name" value="Spore Coat Polysaccharide Biosynthesis Protein SpsA, Chain A"/>
    <property type="match status" value="1"/>
</dbReference>
<keyword evidence="2" id="KW-1185">Reference proteome</keyword>
<gene>
    <name evidence="1" type="ORF">KI810_06290</name>
</gene>
<protein>
    <submittedName>
        <fullName evidence="1">TIGR04282 family arsenosugar biosynthesis glycosyltransferase</fullName>
    </submittedName>
</protein>
<comment type="caution">
    <text evidence="1">The sequence shown here is derived from an EMBL/GenBank/DDBJ whole genome shotgun (WGS) entry which is preliminary data.</text>
</comment>
<sequence>MPQPRKQALIIFAKHPVPGRVKTRLIPPLTAVEAGRLYECMLRDTLCRTSRLAGIDHMLFYVDEPGAEPFFRQLAPSLPLFPQQGKDLGERMANAFSTAFAHGYQGVAIIGSDSPDLPLAFIENAFANLTNGKAAVFGPSEDGGYYLVALGEMHAELFRGIEWSRSDVLAKSLGKAAEAGIRVALLPGWYDVDTIEDLQRPELRDRENDAPLTREFIENRLGARGTRL</sequence>
<proteinExistence type="predicted"/>
<reference evidence="1 2" key="1">
    <citation type="submission" date="2021-05" db="EMBL/GenBank/DDBJ databases">
        <title>The draft genome of Geobacter luticola JCM 17780.</title>
        <authorList>
            <person name="Xu Z."/>
            <person name="Masuda Y."/>
            <person name="Itoh H."/>
            <person name="Senoo K."/>
        </authorList>
    </citation>
    <scope>NUCLEOTIDE SEQUENCE [LARGE SCALE GENOMIC DNA]</scope>
    <source>
        <strain evidence="1 2">JCM 17780</strain>
    </source>
</reference>
<dbReference type="PANTHER" id="PTHR36529:SF1">
    <property type="entry name" value="GLYCOSYLTRANSFERASE"/>
    <property type="match status" value="1"/>
</dbReference>
<dbReference type="RefSeq" id="WP_214174578.1">
    <property type="nucleotide sequence ID" value="NZ_JAHCVK010000001.1"/>
</dbReference>
<name>A0ABS5SBB1_9BACT</name>
<dbReference type="EMBL" id="JAHCVK010000001">
    <property type="protein sequence ID" value="MBT0652657.1"/>
    <property type="molecule type" value="Genomic_DNA"/>
</dbReference>
<evidence type="ECO:0000313" key="2">
    <source>
        <dbReference type="Proteomes" id="UP000756860"/>
    </source>
</evidence>
<dbReference type="NCBIfam" id="TIGR04282">
    <property type="entry name" value="glyco_like_cofC"/>
    <property type="match status" value="1"/>
</dbReference>
<evidence type="ECO:0000313" key="1">
    <source>
        <dbReference type="EMBL" id="MBT0652657.1"/>
    </source>
</evidence>